<feature type="domain" description="Bacillithiol biosynthesis BshC C-terminal coiled-coil" evidence="4">
    <location>
        <begin position="383"/>
        <end position="535"/>
    </location>
</feature>
<keyword evidence="6" id="KW-1185">Reference proteome</keyword>
<keyword evidence="1 2" id="KW-0436">Ligase</keyword>
<dbReference type="InterPro" id="IPR011199">
    <property type="entry name" value="Bacillithiol_biosynth_BshC"/>
</dbReference>
<dbReference type="InterPro" id="IPR055398">
    <property type="entry name" value="Rossmann-like_BshC"/>
</dbReference>
<name>A0ABP8NRN5_9BACT</name>
<dbReference type="Pfam" id="PF10079">
    <property type="entry name" value="Rossmann-like_BshC"/>
    <property type="match status" value="1"/>
</dbReference>
<reference evidence="6" key="1">
    <citation type="journal article" date="2019" name="Int. J. Syst. Evol. Microbiol.">
        <title>The Global Catalogue of Microorganisms (GCM) 10K type strain sequencing project: providing services to taxonomists for standard genome sequencing and annotation.</title>
        <authorList>
            <consortium name="The Broad Institute Genomics Platform"/>
            <consortium name="The Broad Institute Genome Sequencing Center for Infectious Disease"/>
            <person name="Wu L."/>
            <person name="Ma J."/>
        </authorList>
    </citation>
    <scope>NUCLEOTIDE SEQUENCE [LARGE SCALE GENOMIC DNA]</scope>
    <source>
        <strain evidence="6">JCM 32105</strain>
    </source>
</reference>
<dbReference type="EC" id="6.-.-.-" evidence="2"/>
<dbReference type="InterPro" id="IPR055399">
    <property type="entry name" value="CC_BshC"/>
</dbReference>
<comment type="caution">
    <text evidence="5">The sequence shown here is derived from an EMBL/GenBank/DDBJ whole genome shotgun (WGS) entry which is preliminary data.</text>
</comment>
<accession>A0ABP8NRN5</accession>
<comment type="similarity">
    <text evidence="2">Belongs to the BshC family.</text>
</comment>
<evidence type="ECO:0000259" key="3">
    <source>
        <dbReference type="Pfam" id="PF10079"/>
    </source>
</evidence>
<sequence length="541" mass="61569">MFNPIDLTYAHIPYADTGYFSKLVADHISGHAPLRPFYDHAPDEAGIAQAIQQRANFPVDRQRLVSALERQYRGLEVADAVTANIRSLLSAHTYTVTTAHQPNLLTGYLYFIYKILHAIKLAEHLNATHAGKHFVPVYYMGSEDNDIEELGVFRFRGDKYIWDGSGQKGAVGRMDTSGLKPLLQRVFHMFGPPGRDMDDLVRIVTKAYMGHKTIGKATQYLVNELFGRYGLVILDPDDRELKEAFVPVMEDELLNSNAYPIVSQQTTLLEEQYKAQAFPRPINLFYLDHGIRERIERQGDKWVVLNTDISFSREELLAQLHEAPESFSPNVVLRGLFQSTILPDVVFIGGGAEVAYWFQLKTLFRHYNVFYPVVMLRRSVQWIAREQARLRHQCGISIADIFRPELQLETEQVDAHTSGEWRTGAEMQAIEDIFAGLQAKATAIDPTLGPSAAAALARMRRQAVVLEKKMLRAEKRKIEVGLQRLHRLKAELFPNGSLQERTENFAEYYLSYGPAFFDIVKEGIDPLNNRFLVIEQPAEDK</sequence>
<organism evidence="5 6">
    <name type="scientific">Nemorincola caseinilytica</name>
    <dbReference type="NCBI Taxonomy" id="2054315"/>
    <lineage>
        <taxon>Bacteria</taxon>
        <taxon>Pseudomonadati</taxon>
        <taxon>Bacteroidota</taxon>
        <taxon>Chitinophagia</taxon>
        <taxon>Chitinophagales</taxon>
        <taxon>Chitinophagaceae</taxon>
        <taxon>Nemorincola</taxon>
    </lineage>
</organism>
<dbReference type="Pfam" id="PF24850">
    <property type="entry name" value="CC_BshC"/>
    <property type="match status" value="1"/>
</dbReference>
<dbReference type="NCBIfam" id="TIGR03998">
    <property type="entry name" value="thiol_BshC"/>
    <property type="match status" value="1"/>
</dbReference>
<protein>
    <recommendedName>
        <fullName evidence="2">Putative cysteine ligase BshC</fullName>
        <ecNumber evidence="2">6.-.-.-</ecNumber>
    </recommendedName>
</protein>
<evidence type="ECO:0000313" key="5">
    <source>
        <dbReference type="EMBL" id="GAA4469984.1"/>
    </source>
</evidence>
<evidence type="ECO:0000256" key="2">
    <source>
        <dbReference type="HAMAP-Rule" id="MF_01867"/>
    </source>
</evidence>
<evidence type="ECO:0000313" key="6">
    <source>
        <dbReference type="Proteomes" id="UP001500067"/>
    </source>
</evidence>
<evidence type="ECO:0000256" key="1">
    <source>
        <dbReference type="ARBA" id="ARBA00022598"/>
    </source>
</evidence>
<feature type="domain" description="Bacillithiol biosynthesis BshC N-terminal Rossmann-like" evidence="3">
    <location>
        <begin position="9"/>
        <end position="377"/>
    </location>
</feature>
<evidence type="ECO:0000259" key="4">
    <source>
        <dbReference type="Pfam" id="PF24850"/>
    </source>
</evidence>
<dbReference type="EMBL" id="BAABFA010000024">
    <property type="protein sequence ID" value="GAA4469984.1"/>
    <property type="molecule type" value="Genomic_DNA"/>
</dbReference>
<dbReference type="HAMAP" id="MF_01867">
    <property type="entry name" value="BshC"/>
    <property type="match status" value="1"/>
</dbReference>
<gene>
    <name evidence="2 5" type="primary">bshC</name>
    <name evidence="5" type="ORF">GCM10023093_30350</name>
</gene>
<dbReference type="Proteomes" id="UP001500067">
    <property type="component" value="Unassembled WGS sequence"/>
</dbReference>
<proteinExistence type="inferred from homology"/>